<keyword evidence="4" id="KW-0255">Endonuclease</keyword>
<keyword evidence="1" id="KW-0808">Transferase</keyword>
<evidence type="ECO:0000256" key="5">
    <source>
        <dbReference type="ARBA" id="ARBA00022801"/>
    </source>
</evidence>
<dbReference type="InterPro" id="IPR041373">
    <property type="entry name" value="RT_RNaseH"/>
</dbReference>
<dbReference type="Proteomes" id="UP000031668">
    <property type="component" value="Unassembled WGS sequence"/>
</dbReference>
<evidence type="ECO:0000256" key="2">
    <source>
        <dbReference type="ARBA" id="ARBA00022695"/>
    </source>
</evidence>
<keyword evidence="6" id="KW-0695">RNA-directed DNA polymerase</keyword>
<dbReference type="OMA" id="NSCENAF"/>
<comment type="caution">
    <text evidence="8">The sequence shown here is derived from an EMBL/GenBank/DDBJ whole genome shotgun (WGS) entry which is preliminary data.</text>
</comment>
<dbReference type="GO" id="GO:0004519">
    <property type="term" value="F:endonuclease activity"/>
    <property type="evidence" value="ECO:0007669"/>
    <property type="project" value="UniProtKB-KW"/>
</dbReference>
<dbReference type="PANTHER" id="PTHR37984">
    <property type="entry name" value="PROTEIN CBG26694"/>
    <property type="match status" value="1"/>
</dbReference>
<evidence type="ECO:0000256" key="6">
    <source>
        <dbReference type="ARBA" id="ARBA00022918"/>
    </source>
</evidence>
<dbReference type="InterPro" id="IPR050951">
    <property type="entry name" value="Retrovirus_Pol_polyprotein"/>
</dbReference>
<dbReference type="Pfam" id="PF17917">
    <property type="entry name" value="RT_RNaseH"/>
    <property type="match status" value="1"/>
</dbReference>
<dbReference type="FunFam" id="3.30.70.270:FF:000020">
    <property type="entry name" value="Transposon Tf2-6 polyprotein-like Protein"/>
    <property type="match status" value="1"/>
</dbReference>
<dbReference type="Gene3D" id="3.30.70.270">
    <property type="match status" value="2"/>
</dbReference>
<gene>
    <name evidence="8" type="ORF">RF11_03594</name>
</gene>
<dbReference type="CDD" id="cd09274">
    <property type="entry name" value="RNase_HI_RT_Ty3"/>
    <property type="match status" value="1"/>
</dbReference>
<evidence type="ECO:0000256" key="1">
    <source>
        <dbReference type="ARBA" id="ARBA00022679"/>
    </source>
</evidence>
<organism evidence="8 9">
    <name type="scientific">Thelohanellus kitauei</name>
    <name type="common">Myxosporean</name>
    <dbReference type="NCBI Taxonomy" id="669202"/>
    <lineage>
        <taxon>Eukaryota</taxon>
        <taxon>Metazoa</taxon>
        <taxon>Cnidaria</taxon>
        <taxon>Myxozoa</taxon>
        <taxon>Myxosporea</taxon>
        <taxon>Bivalvulida</taxon>
        <taxon>Platysporina</taxon>
        <taxon>Myxobolidae</taxon>
        <taxon>Thelohanellus</taxon>
    </lineage>
</organism>
<evidence type="ECO:0000256" key="4">
    <source>
        <dbReference type="ARBA" id="ARBA00022759"/>
    </source>
</evidence>
<keyword evidence="2" id="KW-0548">Nucleotidyltransferase</keyword>
<evidence type="ECO:0000256" key="3">
    <source>
        <dbReference type="ARBA" id="ARBA00022722"/>
    </source>
</evidence>
<dbReference type="AlphaFoldDB" id="A0A0C2MZ54"/>
<evidence type="ECO:0000259" key="7">
    <source>
        <dbReference type="Pfam" id="PF17917"/>
    </source>
</evidence>
<reference evidence="8 9" key="1">
    <citation type="journal article" date="2014" name="Genome Biol. Evol.">
        <title>The genome of the myxosporean Thelohanellus kitauei shows adaptations to nutrient acquisition within its fish host.</title>
        <authorList>
            <person name="Yang Y."/>
            <person name="Xiong J."/>
            <person name="Zhou Z."/>
            <person name="Huo F."/>
            <person name="Miao W."/>
            <person name="Ran C."/>
            <person name="Liu Y."/>
            <person name="Zhang J."/>
            <person name="Feng J."/>
            <person name="Wang M."/>
            <person name="Wang M."/>
            <person name="Wang L."/>
            <person name="Yao B."/>
        </authorList>
    </citation>
    <scope>NUCLEOTIDE SEQUENCE [LARGE SCALE GENOMIC DNA]</scope>
    <source>
        <strain evidence="8">Wuqing</strain>
    </source>
</reference>
<proteinExistence type="predicted"/>
<dbReference type="EMBL" id="JWZT01003375">
    <property type="protein sequence ID" value="KII66927.1"/>
    <property type="molecule type" value="Genomic_DNA"/>
</dbReference>
<dbReference type="GO" id="GO:0016787">
    <property type="term" value="F:hydrolase activity"/>
    <property type="evidence" value="ECO:0007669"/>
    <property type="project" value="UniProtKB-KW"/>
</dbReference>
<protein>
    <submittedName>
        <fullName evidence="8">Retrovirus-related Pol polyprotein</fullName>
    </submittedName>
</protein>
<keyword evidence="3" id="KW-0540">Nuclease</keyword>
<dbReference type="InterPro" id="IPR043502">
    <property type="entry name" value="DNA/RNA_pol_sf"/>
</dbReference>
<dbReference type="OrthoDB" id="5987942at2759"/>
<dbReference type="GO" id="GO:0003964">
    <property type="term" value="F:RNA-directed DNA polymerase activity"/>
    <property type="evidence" value="ECO:0007669"/>
    <property type="project" value="UniProtKB-KW"/>
</dbReference>
<dbReference type="SUPFAM" id="SSF56672">
    <property type="entry name" value="DNA/RNA polymerases"/>
    <property type="match status" value="1"/>
</dbReference>
<evidence type="ECO:0000313" key="9">
    <source>
        <dbReference type="Proteomes" id="UP000031668"/>
    </source>
</evidence>
<evidence type="ECO:0000313" key="8">
    <source>
        <dbReference type="EMBL" id="KII66927.1"/>
    </source>
</evidence>
<name>A0A0C2MZ54_THEKT</name>
<dbReference type="PANTHER" id="PTHR37984:SF5">
    <property type="entry name" value="PROTEIN NYNRIN-LIKE"/>
    <property type="match status" value="1"/>
</dbReference>
<accession>A0A0C2MZ54</accession>
<keyword evidence="9" id="KW-1185">Reference proteome</keyword>
<feature type="domain" description="Reverse transcriptase RNase H-like" evidence="7">
    <location>
        <begin position="132"/>
        <end position="232"/>
    </location>
</feature>
<sequence length="323" mass="37242">MSDHIDHLEDVFRKISNAGLKIKESKCKFGVDELNYLGFLVSGQGIKPDPKKLDPILNWKKPTDLKGLQRFLGSCCFYQRFIKNFSNLAMPLYRLTSKAVTWFWDNSCENAFTSLKNKLCEIPSLNYPVWGKEFNLHCDASDHAIGAVLSQNADNIDKPIAFFSRILTSAERNYSTSDRECLAIVSAIKKFRYYLYGNKFSVFTDHNPLTYLKSLKIISGRRARWILDLEEYDFDIRHVSGQQNIVADGLSRSLAALELKSSINLEEEQINDLKLSKVMDHINLKLDDQTYQDEEINSLLQNTRKLKIVQNVLFHTSRRGLRQ</sequence>
<dbReference type="FunFam" id="3.10.20.370:FF:000001">
    <property type="entry name" value="Retrovirus-related Pol polyprotein from transposon 17.6-like protein"/>
    <property type="match status" value="1"/>
</dbReference>
<keyword evidence="5" id="KW-0378">Hydrolase</keyword>
<dbReference type="InterPro" id="IPR043128">
    <property type="entry name" value="Rev_trsase/Diguanyl_cyclase"/>
</dbReference>